<dbReference type="AlphaFoldDB" id="A0A4Z0JJV9"/>
<gene>
    <name evidence="1" type="ORF">EGT49_09140</name>
</gene>
<sequence length="474" mass="54892">MKKRHLSDITTDFLKSDEYLNLSNQAKVNARNMIKSIGDTAGYSGNGDYTKWDEDFIVPFVIAMIKELGNGDDYSLNLLDLTFETLQEVLYFLSRTKQIKISVARLDKIFDMLAATYSFTEAINFIHEPDDQNPYLPQWQPWVAESVSKYVLEWLHFYEESAAWKNRPQGVDEAYIETLMKAMTEFAYNVYRKTPKNWTKTAICGVMENQLVAKLDFSADEYKLVVPAMTAMLNFLGMRGFVNSKKVENYKRYFAAGEKAMLEAAKDPGNFDAAKVIYQEMKRRGIDPNDQKAVEKFLQEVSANGGVDSLLPKEAVDKHNFTEEEMRFVLKNPEHLDMLSNLFSNSMEEIADEHISSRNNHRWSRKQFDRIERNGIKDGIRLWLDRDKYKLVPKHLKAIDAIALVVSLETRIYSRTLEIPKNWSVETWQMIADSFDASMVREKTIVKALIQFKVSEKVITQKQADELLTVFEEK</sequence>
<name>A0A4Z0JJV9_9LACO</name>
<keyword evidence="2" id="KW-1185">Reference proteome</keyword>
<dbReference type="RefSeq" id="WP_135373638.1">
    <property type="nucleotide sequence ID" value="NZ_RKLY01000024.1"/>
</dbReference>
<comment type="caution">
    <text evidence="1">The sequence shown here is derived from an EMBL/GenBank/DDBJ whole genome shotgun (WGS) entry which is preliminary data.</text>
</comment>
<evidence type="ECO:0000313" key="2">
    <source>
        <dbReference type="Proteomes" id="UP000298021"/>
    </source>
</evidence>
<accession>A0A4Z0JJV9</accession>
<organism evidence="1 2">
    <name type="scientific">Companilactobacillus suantsaicola</name>
    <dbReference type="NCBI Taxonomy" id="2487723"/>
    <lineage>
        <taxon>Bacteria</taxon>
        <taxon>Bacillati</taxon>
        <taxon>Bacillota</taxon>
        <taxon>Bacilli</taxon>
        <taxon>Lactobacillales</taxon>
        <taxon>Lactobacillaceae</taxon>
        <taxon>Companilactobacillus</taxon>
    </lineage>
</organism>
<proteinExistence type="predicted"/>
<dbReference type="EMBL" id="RKLY01000024">
    <property type="protein sequence ID" value="TGD22300.1"/>
    <property type="molecule type" value="Genomic_DNA"/>
</dbReference>
<protein>
    <submittedName>
        <fullName evidence="1">Uncharacterized protein</fullName>
    </submittedName>
</protein>
<evidence type="ECO:0000313" key="1">
    <source>
        <dbReference type="EMBL" id="TGD22300.1"/>
    </source>
</evidence>
<dbReference type="Proteomes" id="UP000298021">
    <property type="component" value="Unassembled WGS sequence"/>
</dbReference>
<reference evidence="1 2" key="1">
    <citation type="submission" date="2018-10" db="EMBL/GenBank/DDBJ databases">
        <title>Lactobacillus sp. R7 and Lactobacillus sp. R19 isolated from fermented mustard green product of Taiwan.</title>
        <authorList>
            <person name="Lin S.-T."/>
        </authorList>
    </citation>
    <scope>NUCLEOTIDE SEQUENCE [LARGE SCALE GENOMIC DNA]</scope>
    <source>
        <strain evidence="1 2">BCRC 81127</strain>
    </source>
</reference>
<dbReference type="OrthoDB" id="2323851at2"/>